<dbReference type="PANTHER" id="PTHR43776:SF7">
    <property type="entry name" value="D,D-DIPEPTIDE TRANSPORT ATP-BINDING PROTEIN DDPF-RELATED"/>
    <property type="match status" value="1"/>
</dbReference>
<evidence type="ECO:0000313" key="7">
    <source>
        <dbReference type="EMBL" id="SFZ84557.1"/>
    </source>
</evidence>
<keyword evidence="8" id="KW-1185">Reference proteome</keyword>
<dbReference type="EMBL" id="FPKU01000002">
    <property type="protein sequence ID" value="SFZ84557.1"/>
    <property type="molecule type" value="Genomic_DNA"/>
</dbReference>
<dbReference type="PROSITE" id="PS50893">
    <property type="entry name" value="ABC_TRANSPORTER_2"/>
    <property type="match status" value="1"/>
</dbReference>
<evidence type="ECO:0000259" key="6">
    <source>
        <dbReference type="PROSITE" id="PS50893"/>
    </source>
</evidence>
<evidence type="ECO:0000313" key="8">
    <source>
        <dbReference type="Proteomes" id="UP000183447"/>
    </source>
</evidence>
<dbReference type="InterPro" id="IPR027417">
    <property type="entry name" value="P-loop_NTPase"/>
</dbReference>
<dbReference type="OrthoDB" id="7833162at2"/>
<dbReference type="RefSeq" id="WP_072342396.1">
    <property type="nucleotide sequence ID" value="NZ_FPKU01000002.1"/>
</dbReference>
<keyword evidence="3" id="KW-0813">Transport</keyword>
<evidence type="ECO:0000256" key="2">
    <source>
        <dbReference type="ARBA" id="ARBA00005417"/>
    </source>
</evidence>
<dbReference type="PANTHER" id="PTHR43776">
    <property type="entry name" value="TRANSPORT ATP-BINDING PROTEIN"/>
    <property type="match status" value="1"/>
</dbReference>
<name>A0A1K2HXX3_9HYPH</name>
<dbReference type="SUPFAM" id="SSF52540">
    <property type="entry name" value="P-loop containing nucleoside triphosphate hydrolases"/>
    <property type="match status" value="1"/>
</dbReference>
<keyword evidence="5 7" id="KW-0067">ATP-binding</keyword>
<dbReference type="FunFam" id="3.40.50.300:FF:000016">
    <property type="entry name" value="Oligopeptide ABC transporter ATP-binding component"/>
    <property type="match status" value="1"/>
</dbReference>
<feature type="domain" description="ABC transporter" evidence="6">
    <location>
        <begin position="6"/>
        <end position="248"/>
    </location>
</feature>
<dbReference type="GO" id="GO:0005886">
    <property type="term" value="C:plasma membrane"/>
    <property type="evidence" value="ECO:0007669"/>
    <property type="project" value="UniProtKB-SubCell"/>
</dbReference>
<dbReference type="AlphaFoldDB" id="A0A1K2HXX3"/>
<organism evidence="7 8">
    <name type="scientific">Devosia enhydra</name>
    <dbReference type="NCBI Taxonomy" id="665118"/>
    <lineage>
        <taxon>Bacteria</taxon>
        <taxon>Pseudomonadati</taxon>
        <taxon>Pseudomonadota</taxon>
        <taxon>Alphaproteobacteria</taxon>
        <taxon>Hyphomicrobiales</taxon>
        <taxon>Devosiaceae</taxon>
        <taxon>Devosia</taxon>
    </lineage>
</organism>
<dbReference type="InterPro" id="IPR003439">
    <property type="entry name" value="ABC_transporter-like_ATP-bd"/>
</dbReference>
<dbReference type="CDD" id="cd03257">
    <property type="entry name" value="ABC_NikE_OppD_transporters"/>
    <property type="match status" value="1"/>
</dbReference>
<evidence type="ECO:0000256" key="4">
    <source>
        <dbReference type="ARBA" id="ARBA00022741"/>
    </source>
</evidence>
<dbReference type="NCBIfam" id="TIGR01727">
    <property type="entry name" value="oligo_HPY"/>
    <property type="match status" value="1"/>
</dbReference>
<dbReference type="Proteomes" id="UP000183447">
    <property type="component" value="Unassembled WGS sequence"/>
</dbReference>
<dbReference type="InterPro" id="IPR017871">
    <property type="entry name" value="ABC_transporter-like_CS"/>
</dbReference>
<sequence length="316" mass="34161">MSDPVLTLDRVSRDYVRAGRRLAAVDEVDLVVHRGKTLGIVGESGCGKSTLARLALHLVPPSSGRVLREGQDIARLDAGALRRLRARMQIVFQDPNASLNPRWRVGAIIAEPLRAQGWSRQKRLDRVSEVLDLVGLPQDAVDRLPSAFSGGQKQRIGIARALAPEPDLLICDEAVSALDASIQAQILNLLTDLQARLGLTMVFISHNLAVVRHVSQRVAVMYLGRIVELASEADLFDRPQHPYTRTLIAAVPEPGRPLQAGSVRGEPPDALAPPSGCHFHPRCPLAQNICRRISPPLIEAASGHLASCHFPGASAS</sequence>
<proteinExistence type="inferred from homology"/>
<dbReference type="Gene3D" id="3.40.50.300">
    <property type="entry name" value="P-loop containing nucleotide triphosphate hydrolases"/>
    <property type="match status" value="1"/>
</dbReference>
<evidence type="ECO:0000256" key="3">
    <source>
        <dbReference type="ARBA" id="ARBA00022448"/>
    </source>
</evidence>
<dbReference type="GO" id="GO:0016887">
    <property type="term" value="F:ATP hydrolysis activity"/>
    <property type="evidence" value="ECO:0007669"/>
    <property type="project" value="InterPro"/>
</dbReference>
<dbReference type="GO" id="GO:0005524">
    <property type="term" value="F:ATP binding"/>
    <property type="evidence" value="ECO:0007669"/>
    <property type="project" value="UniProtKB-KW"/>
</dbReference>
<keyword evidence="4" id="KW-0547">Nucleotide-binding</keyword>
<reference evidence="7 8" key="1">
    <citation type="submission" date="2016-11" db="EMBL/GenBank/DDBJ databases">
        <authorList>
            <person name="Jaros S."/>
            <person name="Januszkiewicz K."/>
            <person name="Wedrychowicz H."/>
        </authorList>
    </citation>
    <scope>NUCLEOTIDE SEQUENCE [LARGE SCALE GENOMIC DNA]</scope>
    <source>
        <strain evidence="7 8">ATCC 23634</strain>
    </source>
</reference>
<dbReference type="GO" id="GO:0055085">
    <property type="term" value="P:transmembrane transport"/>
    <property type="evidence" value="ECO:0007669"/>
    <property type="project" value="UniProtKB-ARBA"/>
</dbReference>
<dbReference type="SMART" id="SM00382">
    <property type="entry name" value="AAA"/>
    <property type="match status" value="1"/>
</dbReference>
<evidence type="ECO:0000256" key="5">
    <source>
        <dbReference type="ARBA" id="ARBA00022840"/>
    </source>
</evidence>
<accession>A0A1K2HXX3</accession>
<evidence type="ECO:0000256" key="1">
    <source>
        <dbReference type="ARBA" id="ARBA00004417"/>
    </source>
</evidence>
<dbReference type="PROSITE" id="PS00211">
    <property type="entry name" value="ABC_TRANSPORTER_1"/>
    <property type="match status" value="1"/>
</dbReference>
<dbReference type="InterPro" id="IPR013563">
    <property type="entry name" value="Oligopep_ABC_C"/>
</dbReference>
<dbReference type="InterPro" id="IPR050319">
    <property type="entry name" value="ABC_transp_ATP-bind"/>
</dbReference>
<dbReference type="Pfam" id="PF00005">
    <property type="entry name" value="ABC_tran"/>
    <property type="match status" value="1"/>
</dbReference>
<protein>
    <submittedName>
        <fullName evidence="7">Peptide/nickel transport system ATP-binding protein</fullName>
    </submittedName>
</protein>
<gene>
    <name evidence="7" type="ORF">SAMN02983003_2082</name>
</gene>
<comment type="similarity">
    <text evidence="2">Belongs to the ABC transporter superfamily.</text>
</comment>
<dbReference type="STRING" id="665118.SAMN02983003_2082"/>
<dbReference type="InterPro" id="IPR003593">
    <property type="entry name" value="AAA+_ATPase"/>
</dbReference>
<dbReference type="GO" id="GO:0015833">
    <property type="term" value="P:peptide transport"/>
    <property type="evidence" value="ECO:0007669"/>
    <property type="project" value="InterPro"/>
</dbReference>
<comment type="subcellular location">
    <subcellularLocation>
        <location evidence="1">Cell inner membrane</location>
        <topology evidence="1">Peripheral membrane protein</topology>
    </subcellularLocation>
</comment>
<dbReference type="Pfam" id="PF08352">
    <property type="entry name" value="oligo_HPY"/>
    <property type="match status" value="1"/>
</dbReference>